<dbReference type="SMART" id="SM00091">
    <property type="entry name" value="PAS"/>
    <property type="match status" value="3"/>
</dbReference>
<dbReference type="GO" id="GO:0005886">
    <property type="term" value="C:plasma membrane"/>
    <property type="evidence" value="ECO:0007669"/>
    <property type="project" value="TreeGrafter"/>
</dbReference>
<dbReference type="InterPro" id="IPR004358">
    <property type="entry name" value="Sig_transdc_His_kin-like_C"/>
</dbReference>
<dbReference type="SUPFAM" id="SSF55874">
    <property type="entry name" value="ATPase domain of HSP90 chaperone/DNA topoisomerase II/histidine kinase"/>
    <property type="match status" value="1"/>
</dbReference>
<dbReference type="PRINTS" id="PR00344">
    <property type="entry name" value="BCTRLSENSOR"/>
</dbReference>
<dbReference type="NCBIfam" id="TIGR00229">
    <property type="entry name" value="sensory_box"/>
    <property type="match status" value="2"/>
</dbReference>
<evidence type="ECO:0000256" key="3">
    <source>
        <dbReference type="ARBA" id="ARBA00022553"/>
    </source>
</evidence>
<dbReference type="InterPro" id="IPR003594">
    <property type="entry name" value="HATPase_dom"/>
</dbReference>
<dbReference type="EC" id="2.7.13.3" evidence="2"/>
<evidence type="ECO:0000256" key="4">
    <source>
        <dbReference type="ARBA" id="ARBA00022679"/>
    </source>
</evidence>
<dbReference type="Pfam" id="PF13426">
    <property type="entry name" value="PAS_9"/>
    <property type="match status" value="1"/>
</dbReference>
<dbReference type="Pfam" id="PF13188">
    <property type="entry name" value="PAS_8"/>
    <property type="match status" value="1"/>
</dbReference>
<evidence type="ECO:0000259" key="8">
    <source>
        <dbReference type="PROSITE" id="PS50109"/>
    </source>
</evidence>
<dbReference type="SUPFAM" id="SSF55785">
    <property type="entry name" value="PYP-like sensor domain (PAS domain)"/>
    <property type="match status" value="2"/>
</dbReference>
<feature type="domain" description="PAS" evidence="9">
    <location>
        <begin position="154"/>
        <end position="198"/>
    </location>
</feature>
<evidence type="ECO:0000256" key="2">
    <source>
        <dbReference type="ARBA" id="ARBA00012438"/>
    </source>
</evidence>
<keyword evidence="3" id="KW-0597">Phosphoprotein</keyword>
<organism evidence="10">
    <name type="scientific">Candidatus Heimdallarchaeum aukensis</name>
    <dbReference type="NCBI Taxonomy" id="2876573"/>
    <lineage>
        <taxon>Archaea</taxon>
        <taxon>Promethearchaeati</taxon>
        <taxon>Candidatus Heimdallarchaeota</taxon>
        <taxon>Candidatus Heimdallarchaeia (ex Rinke et al. 2021) (nom. nud.)</taxon>
        <taxon>Candidatus Heimdallarchaeales</taxon>
        <taxon>Candidatus Heimdallarchaeaceae</taxon>
        <taxon>Candidatus Heimdallarchaeum</taxon>
    </lineage>
</organism>
<dbReference type="Pfam" id="PF08448">
    <property type="entry name" value="PAS_4"/>
    <property type="match status" value="1"/>
</dbReference>
<dbReference type="Gene3D" id="3.30.450.20">
    <property type="entry name" value="PAS domain"/>
    <property type="match status" value="3"/>
</dbReference>
<evidence type="ECO:0000256" key="5">
    <source>
        <dbReference type="ARBA" id="ARBA00022777"/>
    </source>
</evidence>
<dbReference type="InterPro" id="IPR035965">
    <property type="entry name" value="PAS-like_dom_sf"/>
</dbReference>
<dbReference type="FunFam" id="3.30.565.10:FF:000006">
    <property type="entry name" value="Sensor histidine kinase WalK"/>
    <property type="match status" value="1"/>
</dbReference>
<dbReference type="GO" id="GO:0004721">
    <property type="term" value="F:phosphoprotein phosphatase activity"/>
    <property type="evidence" value="ECO:0007669"/>
    <property type="project" value="TreeGrafter"/>
</dbReference>
<evidence type="ECO:0000256" key="6">
    <source>
        <dbReference type="ARBA" id="ARBA00023012"/>
    </source>
</evidence>
<dbReference type="InterPro" id="IPR036890">
    <property type="entry name" value="HATPase_C_sf"/>
</dbReference>
<dbReference type="GO" id="GO:0016036">
    <property type="term" value="P:cellular response to phosphate starvation"/>
    <property type="evidence" value="ECO:0007669"/>
    <property type="project" value="TreeGrafter"/>
</dbReference>
<evidence type="ECO:0000256" key="7">
    <source>
        <dbReference type="ARBA" id="ARBA00023136"/>
    </source>
</evidence>
<reference evidence="10" key="1">
    <citation type="journal article" date="2022" name="Nat. Microbiol.">
        <title>Unique mobile elements and scalable gene flow at the prokaryote-eukaryote boundary revealed by circularized Asgard archaea genomes.</title>
        <authorList>
            <person name="Wu F."/>
            <person name="Speth D.R."/>
            <person name="Philosof A."/>
            <person name="Cremiere A."/>
            <person name="Narayanan A."/>
            <person name="Barco R.A."/>
            <person name="Connon S.A."/>
            <person name="Amend J.P."/>
            <person name="Antoshechkin I.A."/>
            <person name="Orphan V.J."/>
        </authorList>
    </citation>
    <scope>NUCLEOTIDE SEQUENCE</scope>
    <source>
        <strain evidence="10">PM71</strain>
    </source>
</reference>
<dbReference type="Pfam" id="PF00512">
    <property type="entry name" value="HisKA"/>
    <property type="match status" value="1"/>
</dbReference>
<dbReference type="Proteomes" id="UP001201020">
    <property type="component" value="Chromosome"/>
</dbReference>
<dbReference type="InterPro" id="IPR000014">
    <property type="entry name" value="PAS"/>
</dbReference>
<dbReference type="Gene3D" id="3.30.565.10">
    <property type="entry name" value="Histidine kinase-like ATPase, C-terminal domain"/>
    <property type="match status" value="1"/>
</dbReference>
<dbReference type="InterPro" id="IPR050351">
    <property type="entry name" value="BphY/WalK/GraS-like"/>
</dbReference>
<sequence>MSNLFSNDVSSNKKNKNTENESARVDGLKLKYEDILSCFDSLEEAIFVFNNNLSILYINKRAEDLIGVKKSIILEKKINEYFEEKDKEKNLEYYLKLSDSKKSFFTFVTFLLAKEGKRLPVKLKVIFNSSNDCHVAVASSFSSKLDEIMELEFNKNILREVIDQVPQMIFVKNEEGRFLLANKALADRFNLPISEIEGSIQHDIQPVKSETDYFLKYDRKVIDTKSRIKTTSSFTDAFGEKRTIEVRKIPIKLPSGEIAALGVATDITKHVEREKELKETSSELSMIVERKNEELLEEKLKLEAIFETVSPGLLLIDDEGNFSLFNKKFEEFYRVLYPEDKEPLLSLNIFSEKFKDDPLFSFIKELIIEKEKVCDTFELSENFFIQVSGVNITSSGSFIGALIEFQDITPFLTLDKLRKNFISSVSHELRTPITSISLSIQFLKKYWERLPKRKIFSTLEVMEESADLLTTLIEDLLVVSKIENNRFKVEKKKFNIIRNINSTIRSFEEQLKSKKIRLEKKFETKDIQYFGDPKRIKQIISNVLDNAIKYSLSNSKIEVTVIKDYVGEYNPDNRKGLLIQIQDHGIGIPSHDLPYVFKPFFRTDEAEKSEGTGLGLYITKNLVELHDGQIFIDSIHHVGTKVSIFLPFIEF</sequence>
<evidence type="ECO:0000256" key="1">
    <source>
        <dbReference type="ARBA" id="ARBA00000085"/>
    </source>
</evidence>
<accession>A0A9Y1BM46</accession>
<keyword evidence="7" id="KW-0472">Membrane</keyword>
<dbReference type="GO" id="GO:0000155">
    <property type="term" value="F:phosphorelay sensor kinase activity"/>
    <property type="evidence" value="ECO:0007669"/>
    <property type="project" value="InterPro"/>
</dbReference>
<gene>
    <name evidence="10" type="ORF">K9W45_03000</name>
</gene>
<evidence type="ECO:0000259" key="9">
    <source>
        <dbReference type="PROSITE" id="PS50112"/>
    </source>
</evidence>
<dbReference type="InterPro" id="IPR003661">
    <property type="entry name" value="HisK_dim/P_dom"/>
</dbReference>
<dbReference type="SUPFAM" id="SSF47384">
    <property type="entry name" value="Homodimeric domain of signal transducing histidine kinase"/>
    <property type="match status" value="1"/>
</dbReference>
<dbReference type="Gene3D" id="1.10.287.130">
    <property type="match status" value="1"/>
</dbReference>
<dbReference type="InterPro" id="IPR013656">
    <property type="entry name" value="PAS_4"/>
</dbReference>
<proteinExistence type="predicted"/>
<dbReference type="PANTHER" id="PTHR45453:SF1">
    <property type="entry name" value="PHOSPHATE REGULON SENSOR PROTEIN PHOR"/>
    <property type="match status" value="1"/>
</dbReference>
<dbReference type="SMART" id="SM00387">
    <property type="entry name" value="HATPase_c"/>
    <property type="match status" value="1"/>
</dbReference>
<evidence type="ECO:0000313" key="10">
    <source>
        <dbReference type="EMBL" id="UJG41437.1"/>
    </source>
</evidence>
<feature type="domain" description="Histidine kinase" evidence="8">
    <location>
        <begin position="424"/>
        <end position="650"/>
    </location>
</feature>
<dbReference type="PROSITE" id="PS50112">
    <property type="entry name" value="PAS"/>
    <property type="match status" value="2"/>
</dbReference>
<keyword evidence="5" id="KW-0418">Kinase</keyword>
<dbReference type="InterPro" id="IPR005467">
    <property type="entry name" value="His_kinase_dom"/>
</dbReference>
<feature type="domain" description="PAS" evidence="9">
    <location>
        <begin position="31"/>
        <end position="88"/>
    </location>
</feature>
<dbReference type="SMART" id="SM00388">
    <property type="entry name" value="HisKA"/>
    <property type="match status" value="1"/>
</dbReference>
<dbReference type="PROSITE" id="PS50109">
    <property type="entry name" value="HIS_KIN"/>
    <property type="match status" value="1"/>
</dbReference>
<name>A0A9Y1BM46_9ARCH</name>
<keyword evidence="4" id="KW-0808">Transferase</keyword>
<dbReference type="CDD" id="cd00130">
    <property type="entry name" value="PAS"/>
    <property type="match status" value="1"/>
</dbReference>
<dbReference type="Pfam" id="PF02518">
    <property type="entry name" value="HATPase_c"/>
    <property type="match status" value="1"/>
</dbReference>
<dbReference type="AlphaFoldDB" id="A0A9Y1BM46"/>
<dbReference type="InterPro" id="IPR036097">
    <property type="entry name" value="HisK_dim/P_sf"/>
</dbReference>
<dbReference type="EMBL" id="CP084166">
    <property type="protein sequence ID" value="UJG41437.1"/>
    <property type="molecule type" value="Genomic_DNA"/>
</dbReference>
<comment type="catalytic activity">
    <reaction evidence="1">
        <text>ATP + protein L-histidine = ADP + protein N-phospho-L-histidine.</text>
        <dbReference type="EC" id="2.7.13.3"/>
    </reaction>
</comment>
<dbReference type="CDD" id="cd00082">
    <property type="entry name" value="HisKA"/>
    <property type="match status" value="1"/>
</dbReference>
<dbReference type="CDD" id="cd00075">
    <property type="entry name" value="HATPase"/>
    <property type="match status" value="1"/>
</dbReference>
<dbReference type="PANTHER" id="PTHR45453">
    <property type="entry name" value="PHOSPHATE REGULON SENSOR PROTEIN PHOR"/>
    <property type="match status" value="1"/>
</dbReference>
<keyword evidence="6" id="KW-0902">Two-component regulatory system</keyword>
<protein>
    <recommendedName>
        <fullName evidence="2">histidine kinase</fullName>
        <ecNumber evidence="2">2.7.13.3</ecNumber>
    </recommendedName>
</protein>